<organism evidence="1 2">
    <name type="scientific">Plasmodium vivax</name>
    <name type="common">malaria parasite P. vivax</name>
    <dbReference type="NCBI Taxonomy" id="5855"/>
    <lineage>
        <taxon>Eukaryota</taxon>
        <taxon>Sar</taxon>
        <taxon>Alveolata</taxon>
        <taxon>Apicomplexa</taxon>
        <taxon>Aconoidasida</taxon>
        <taxon>Haemosporida</taxon>
        <taxon>Plasmodiidae</taxon>
        <taxon>Plasmodium</taxon>
        <taxon>Plasmodium (Plasmodium)</taxon>
    </lineage>
</organism>
<dbReference type="VEuPathDB" id="PlasmoDB:PVPAM_080008900"/>
<accession>A0A1G4E3Y5</accession>
<dbReference type="AlphaFoldDB" id="A0A1G4E3Y5"/>
<dbReference type="VEuPathDB" id="PlasmoDB:PVP01_0004060"/>
<name>A0A1G4E3Y5_PLAVI</name>
<dbReference type="Proteomes" id="UP000196402">
    <property type="component" value="Unassembled WGS sequence"/>
</dbReference>
<dbReference type="InterPro" id="IPR008780">
    <property type="entry name" value="Plasmodium_Vir"/>
</dbReference>
<dbReference type="EMBL" id="FLYH01000086">
    <property type="protein sequence ID" value="SCA59809.1"/>
    <property type="molecule type" value="Genomic_DNA"/>
</dbReference>
<evidence type="ECO:0000313" key="1">
    <source>
        <dbReference type="EMBL" id="SCA59809.1"/>
    </source>
</evidence>
<evidence type="ECO:0000313" key="2">
    <source>
        <dbReference type="Proteomes" id="UP000196402"/>
    </source>
</evidence>
<sequence length="367" mass="42436">MSLFSSTVHYTPISIAHGSEFLKELPLFKFYVKLESISTTPYKDHDECKSLNGFNELQKICYKLGDILGEITEISKLVDVDNNKNNDRSCQYLNYLIQEEIEKEKEKCDPNTLPSLYKALNKYKGSYGDYKCKFEQSNNTDTDIAKTSKNMYYYAEYLYWIIKEFKNIQDTKENIFSQFLNTSIRPYNKLLQHDTCNKPQKYKTQLEEFKNKYNEALEYIKKIYPVIITKPMNNYEEAKKTCGTDSEKTDELYPDLFKYFSTASSDLRAHPISQPLALSASGDILLDGTPQDSQGSTLGTATPIICSAVAISMFSFILHKFTPLGTYLRRNKLIDRNRMDEKQDDNYKLLSNASEIPHNIAYQPVGY</sequence>
<proteinExistence type="predicted"/>
<gene>
    <name evidence="1" type="ORF">PVT01_000044200</name>
</gene>
<reference evidence="1 2" key="1">
    <citation type="submission" date="2016-07" db="EMBL/GenBank/DDBJ databases">
        <authorList>
            <consortium name="Pathogen Informatics"/>
        </authorList>
    </citation>
    <scope>NUCLEOTIDE SEQUENCE [LARGE SCALE GENOMIC DNA]</scope>
</reference>
<dbReference type="Pfam" id="PF05795">
    <property type="entry name" value="Plasmodium_Vir"/>
    <property type="match status" value="1"/>
</dbReference>
<protein>
    <submittedName>
        <fullName evidence="1">VIR protein</fullName>
    </submittedName>
</protein>